<evidence type="ECO:0000313" key="2">
    <source>
        <dbReference type="Proteomes" id="UP000002382"/>
    </source>
</evidence>
<dbReference type="STRING" id="521045.Kole_0177"/>
<name>C5CIG9_KOSOT</name>
<reference evidence="1 2" key="1">
    <citation type="submission" date="2009-06" db="EMBL/GenBank/DDBJ databases">
        <title>Complete sequence of Thermotogales bacterium TBF 19.5.1.</title>
        <authorList>
            <consortium name="US DOE Joint Genome Institute"/>
            <person name="Lucas S."/>
            <person name="Copeland A."/>
            <person name="Lapidus A."/>
            <person name="Glavina del Rio T."/>
            <person name="Tice H."/>
            <person name="Bruce D."/>
            <person name="Goodwin L."/>
            <person name="Pitluck S."/>
            <person name="Chertkov O."/>
            <person name="Brettin T."/>
            <person name="Detter J.C."/>
            <person name="Han C."/>
            <person name="Schmutz J."/>
            <person name="Larimer F."/>
            <person name="Land M."/>
            <person name="Hauser L."/>
            <person name="Kyrpides N."/>
            <person name="Ovchinnikova G."/>
            <person name="Noll K."/>
        </authorList>
    </citation>
    <scope>NUCLEOTIDE SEQUENCE [LARGE SCALE GENOMIC DNA]</scope>
    <source>
        <strain evidence="2">ATCC BAA-1733 / DSM 21960 / TBF 19.5.1</strain>
    </source>
</reference>
<dbReference type="Proteomes" id="UP000002382">
    <property type="component" value="Chromosome"/>
</dbReference>
<keyword evidence="2" id="KW-1185">Reference proteome</keyword>
<accession>C5CIG9</accession>
<dbReference type="OrthoDB" id="9875086at2"/>
<dbReference type="KEGG" id="kol:Kole_0177"/>
<organism evidence="1 2">
    <name type="scientific">Kosmotoga olearia (strain ATCC BAA-1733 / DSM 21960 / TBF 19.5.1)</name>
    <dbReference type="NCBI Taxonomy" id="521045"/>
    <lineage>
        <taxon>Bacteria</taxon>
        <taxon>Thermotogati</taxon>
        <taxon>Thermotogota</taxon>
        <taxon>Thermotogae</taxon>
        <taxon>Kosmotogales</taxon>
        <taxon>Kosmotogaceae</taxon>
        <taxon>Kosmotoga</taxon>
    </lineage>
</organism>
<dbReference type="RefSeq" id="WP_012744691.1">
    <property type="nucleotide sequence ID" value="NC_012785.1"/>
</dbReference>
<dbReference type="HOGENOM" id="CLU_2465009_0_0_0"/>
<reference evidence="1 2" key="2">
    <citation type="journal article" date="2011" name="J. Bacteriol.">
        <title>Genome Sequence of Kosmotoga olearia Strain TBF 19.5.1, a Thermophilic Bacterium with a Wide Growth Temperature Range, Isolated from the Troll B Oil Platform in the North Sea.</title>
        <authorList>
            <person name="Swithers K.S."/>
            <person name="Dipippo J.L."/>
            <person name="Bruce D.C."/>
            <person name="Detter C."/>
            <person name="Tapia R."/>
            <person name="Han S."/>
            <person name="Goodwin L.A."/>
            <person name="Han J."/>
            <person name="Woyke T."/>
            <person name="Pitluck S."/>
            <person name="Pennacchio L."/>
            <person name="Nolan M."/>
            <person name="Mikhailova N."/>
            <person name="Land M.L."/>
            <person name="Nesbo C.L."/>
            <person name="Gogarten J.P."/>
            <person name="Noll K.M."/>
        </authorList>
    </citation>
    <scope>NUCLEOTIDE SEQUENCE [LARGE SCALE GENOMIC DNA]</scope>
    <source>
        <strain evidence="2">ATCC BAA-1733 / DSM 21960 / TBF 19.5.1</strain>
    </source>
</reference>
<protein>
    <submittedName>
        <fullName evidence="1">Uncharacterized protein</fullName>
    </submittedName>
</protein>
<evidence type="ECO:0000313" key="1">
    <source>
        <dbReference type="EMBL" id="ACR78903.1"/>
    </source>
</evidence>
<dbReference type="EMBL" id="CP001634">
    <property type="protein sequence ID" value="ACR78903.1"/>
    <property type="molecule type" value="Genomic_DNA"/>
</dbReference>
<sequence>MNDMVNYLVECLKEYKLEEFYHLEGDEVPFYVIVSQEPEKVIEVLQSLDDLEADVVVLSPEEKEAIGSTNSEIAAAVSKAIEKGQKVL</sequence>
<gene>
    <name evidence="1" type="ordered locus">Kole_0177</name>
</gene>
<proteinExistence type="predicted"/>
<dbReference type="eggNOG" id="ENOG502ZWT0">
    <property type="taxonomic scope" value="Bacteria"/>
</dbReference>
<dbReference type="AlphaFoldDB" id="C5CIG9"/>